<dbReference type="Proteomes" id="UP001597368">
    <property type="component" value="Unassembled WGS sequence"/>
</dbReference>
<name>A0ABW4T5W8_9ACTN</name>
<reference evidence="2" key="1">
    <citation type="journal article" date="2019" name="Int. J. Syst. Evol. Microbiol.">
        <title>The Global Catalogue of Microorganisms (GCM) 10K type strain sequencing project: providing services to taxonomists for standard genome sequencing and annotation.</title>
        <authorList>
            <consortium name="The Broad Institute Genomics Platform"/>
            <consortium name="The Broad Institute Genome Sequencing Center for Infectious Disease"/>
            <person name="Wu L."/>
            <person name="Ma J."/>
        </authorList>
    </citation>
    <scope>NUCLEOTIDE SEQUENCE [LARGE SCALE GENOMIC DNA]</scope>
    <source>
        <strain evidence="2">ICMP 6774ER</strain>
    </source>
</reference>
<sequence>MTSTPATPTAAEVRELATHAEELAAAIDNLAGVLSQADPQGRAGFRLPDAAGLVRQAAYELLETACDLRPAYRLFTFCSMGWGVCPEHGSTLIAAGGTTHCATPGCGRTWGYRREIAPCAELATHRLIDIAGETLLCAGHAVDARNSGGRVEPFTP</sequence>
<evidence type="ECO:0000313" key="2">
    <source>
        <dbReference type="Proteomes" id="UP001597368"/>
    </source>
</evidence>
<organism evidence="1 2">
    <name type="scientific">Nonomuraea mangrovi</name>
    <dbReference type="NCBI Taxonomy" id="2316207"/>
    <lineage>
        <taxon>Bacteria</taxon>
        <taxon>Bacillati</taxon>
        <taxon>Actinomycetota</taxon>
        <taxon>Actinomycetes</taxon>
        <taxon>Streptosporangiales</taxon>
        <taxon>Streptosporangiaceae</taxon>
        <taxon>Nonomuraea</taxon>
    </lineage>
</organism>
<keyword evidence="2" id="KW-1185">Reference proteome</keyword>
<dbReference type="EMBL" id="JBHUFV010000051">
    <property type="protein sequence ID" value="MFD1936559.1"/>
    <property type="molecule type" value="Genomic_DNA"/>
</dbReference>
<proteinExistence type="predicted"/>
<evidence type="ECO:0000313" key="1">
    <source>
        <dbReference type="EMBL" id="MFD1936559.1"/>
    </source>
</evidence>
<accession>A0ABW4T5W8</accession>
<dbReference type="RefSeq" id="WP_379576951.1">
    <property type="nucleotide sequence ID" value="NZ_JBHUFV010000051.1"/>
</dbReference>
<protein>
    <submittedName>
        <fullName evidence="1">Uncharacterized protein</fullName>
    </submittedName>
</protein>
<gene>
    <name evidence="1" type="ORF">ACFSKW_34315</name>
</gene>
<comment type="caution">
    <text evidence="1">The sequence shown here is derived from an EMBL/GenBank/DDBJ whole genome shotgun (WGS) entry which is preliminary data.</text>
</comment>